<keyword evidence="2" id="KW-0274">FAD</keyword>
<name>A0A8E2JSM9_9PEZI</name>
<dbReference type="OrthoDB" id="417877at2759"/>
<keyword evidence="1" id="KW-0285">Flavoprotein</keyword>
<dbReference type="InterPro" id="IPR036188">
    <property type="entry name" value="FAD/NAD-bd_sf"/>
</dbReference>
<proteinExistence type="predicted"/>
<evidence type="ECO:0000256" key="3">
    <source>
        <dbReference type="ARBA" id="ARBA00023002"/>
    </source>
</evidence>
<keyword evidence="6" id="KW-1185">Reference proteome</keyword>
<dbReference type="GO" id="GO:0016491">
    <property type="term" value="F:oxidoreductase activity"/>
    <property type="evidence" value="ECO:0007669"/>
    <property type="project" value="UniProtKB-KW"/>
</dbReference>
<evidence type="ECO:0000313" key="5">
    <source>
        <dbReference type="EMBL" id="OCL07998.1"/>
    </source>
</evidence>
<accession>A0A8E2JSM9</accession>
<dbReference type="EMBL" id="KV749737">
    <property type="protein sequence ID" value="OCL07998.1"/>
    <property type="molecule type" value="Genomic_DNA"/>
</dbReference>
<evidence type="ECO:0000256" key="2">
    <source>
        <dbReference type="ARBA" id="ARBA00022827"/>
    </source>
</evidence>
<evidence type="ECO:0000259" key="4">
    <source>
        <dbReference type="Pfam" id="PF01494"/>
    </source>
</evidence>
<dbReference type="GO" id="GO:0044550">
    <property type="term" value="P:secondary metabolite biosynthetic process"/>
    <property type="evidence" value="ECO:0007669"/>
    <property type="project" value="TreeGrafter"/>
</dbReference>
<gene>
    <name evidence="5" type="ORF">AOQ84DRAFT_268079</name>
</gene>
<dbReference type="Pfam" id="PF01494">
    <property type="entry name" value="FAD_binding_3"/>
    <property type="match status" value="1"/>
</dbReference>
<feature type="domain" description="FAD-binding" evidence="4">
    <location>
        <begin position="173"/>
        <end position="385"/>
    </location>
</feature>
<keyword evidence="3" id="KW-0560">Oxidoreductase</keyword>
<dbReference type="PANTHER" id="PTHR46720:SF3">
    <property type="entry name" value="FAD-BINDING DOMAIN-CONTAINING PROTEIN-RELATED"/>
    <property type="match status" value="1"/>
</dbReference>
<dbReference type="SUPFAM" id="SSF51905">
    <property type="entry name" value="FAD/NAD(P)-binding domain"/>
    <property type="match status" value="1"/>
</dbReference>
<dbReference type="AlphaFoldDB" id="A0A8E2JSM9"/>
<evidence type="ECO:0000313" key="6">
    <source>
        <dbReference type="Proteomes" id="UP000250140"/>
    </source>
</evidence>
<feature type="non-terminal residue" evidence="5">
    <location>
        <position position="434"/>
    </location>
</feature>
<dbReference type="PRINTS" id="PR00420">
    <property type="entry name" value="RNGMNOXGNASE"/>
</dbReference>
<protein>
    <submittedName>
        <fullName evidence="5">Salicylate 1-hydroxylase-like protein</fullName>
    </submittedName>
</protein>
<dbReference type="Proteomes" id="UP000250140">
    <property type="component" value="Unassembled WGS sequence"/>
</dbReference>
<reference evidence="5 6" key="1">
    <citation type="journal article" date="2016" name="Nat. Commun.">
        <title>Ectomycorrhizal ecology is imprinted in the genome of the dominant symbiotic fungus Cenococcum geophilum.</title>
        <authorList>
            <consortium name="DOE Joint Genome Institute"/>
            <person name="Peter M."/>
            <person name="Kohler A."/>
            <person name="Ohm R.A."/>
            <person name="Kuo A."/>
            <person name="Krutzmann J."/>
            <person name="Morin E."/>
            <person name="Arend M."/>
            <person name="Barry K.W."/>
            <person name="Binder M."/>
            <person name="Choi C."/>
            <person name="Clum A."/>
            <person name="Copeland A."/>
            <person name="Grisel N."/>
            <person name="Haridas S."/>
            <person name="Kipfer T."/>
            <person name="LaButti K."/>
            <person name="Lindquist E."/>
            <person name="Lipzen A."/>
            <person name="Maire R."/>
            <person name="Meier B."/>
            <person name="Mihaltcheva S."/>
            <person name="Molinier V."/>
            <person name="Murat C."/>
            <person name="Poggeler S."/>
            <person name="Quandt C.A."/>
            <person name="Sperisen C."/>
            <person name="Tritt A."/>
            <person name="Tisserant E."/>
            <person name="Crous P.W."/>
            <person name="Henrissat B."/>
            <person name="Nehls U."/>
            <person name="Egli S."/>
            <person name="Spatafora J.W."/>
            <person name="Grigoriev I.V."/>
            <person name="Martin F.M."/>
        </authorList>
    </citation>
    <scope>NUCLEOTIDE SEQUENCE [LARGE SCALE GENOMIC DNA]</scope>
    <source>
        <strain evidence="5 6">CBS 207.34</strain>
    </source>
</reference>
<dbReference type="InterPro" id="IPR051104">
    <property type="entry name" value="FAD_monoxygenase"/>
</dbReference>
<dbReference type="Gene3D" id="3.50.50.60">
    <property type="entry name" value="FAD/NAD(P)-binding domain"/>
    <property type="match status" value="1"/>
</dbReference>
<evidence type="ECO:0000256" key="1">
    <source>
        <dbReference type="ARBA" id="ARBA00022630"/>
    </source>
</evidence>
<dbReference type="PANTHER" id="PTHR46720">
    <property type="entry name" value="HYDROXYLASE, PUTATIVE (AFU_ORTHOLOGUE AFUA_3G01460)-RELATED"/>
    <property type="match status" value="1"/>
</dbReference>
<dbReference type="SUPFAM" id="SSF54373">
    <property type="entry name" value="FAD-linked reductases, C-terminal domain"/>
    <property type="match status" value="1"/>
</dbReference>
<dbReference type="InterPro" id="IPR002938">
    <property type="entry name" value="FAD-bd"/>
</dbReference>
<feature type="non-terminal residue" evidence="5">
    <location>
        <position position="1"/>
    </location>
</feature>
<organism evidence="5 6">
    <name type="scientific">Glonium stellatum</name>
    <dbReference type="NCBI Taxonomy" id="574774"/>
    <lineage>
        <taxon>Eukaryota</taxon>
        <taxon>Fungi</taxon>
        <taxon>Dikarya</taxon>
        <taxon>Ascomycota</taxon>
        <taxon>Pezizomycotina</taxon>
        <taxon>Dothideomycetes</taxon>
        <taxon>Pleosporomycetidae</taxon>
        <taxon>Gloniales</taxon>
        <taxon>Gloniaceae</taxon>
        <taxon>Glonium</taxon>
    </lineage>
</organism>
<dbReference type="GO" id="GO:0071949">
    <property type="term" value="F:FAD binding"/>
    <property type="evidence" value="ECO:0007669"/>
    <property type="project" value="InterPro"/>
</dbReference>
<sequence>PLEIAIIGGGIGGLSLLLGILEHCSSHIIRPHLYESAQAFSEIGAGIGIGPNAAAAMSIVSPALHRTYLDLGTDAETVLVQGQKHSVWNEIRLGMDGRSKRLPLKAGDLITTLLFQGYKKGVHRAKFLDGMIELLPGGDGRGFVSFRKKCTDIEFPSGGERVKIHFADGTSSKADMVVGCDGVKSRVRQILLTRLGDTENISSRFTGKYAYRGLVPMDRAVEALGPVARKAHMLWGYDGHFVLFPIDKGQTLNVVAFKTKQDGLWNEAEWVLPATVEQALEDYKEWPETVQNLVKELHKPDIWALFEHPPAKSYWDGEGKLCLLGDCAHASTPHQGAGAGMAIEDAAVLSTLLGKIKEPTPHALKAALAAYDAVRRPRSQRLVTTSRDAASLYQFQKEGIWDDKTRMTEDIQTRYRWIWDFDLEAHFQEALELM</sequence>